<protein>
    <recommendedName>
        <fullName evidence="7">Endoglucanase</fullName>
        <ecNumber evidence="7">3.2.1.4</ecNumber>
    </recommendedName>
</protein>
<keyword evidence="3 6" id="KW-0119">Carbohydrate metabolism</keyword>
<evidence type="ECO:0000256" key="3">
    <source>
        <dbReference type="ARBA" id="ARBA00023277"/>
    </source>
</evidence>
<dbReference type="InterPro" id="IPR001701">
    <property type="entry name" value="Glyco_hydro_9"/>
</dbReference>
<keyword evidence="5 6" id="KW-0624">Polysaccharide degradation</keyword>
<accession>A0ABX8H141</accession>
<evidence type="ECO:0000256" key="5">
    <source>
        <dbReference type="ARBA" id="ARBA00023326"/>
    </source>
</evidence>
<keyword evidence="4 6" id="KW-0326">Glycosidase</keyword>
<dbReference type="PANTHER" id="PTHR22298">
    <property type="entry name" value="ENDO-1,4-BETA-GLUCANASE"/>
    <property type="match status" value="1"/>
</dbReference>
<keyword evidence="11" id="KW-1185">Reference proteome</keyword>
<evidence type="ECO:0000313" key="10">
    <source>
        <dbReference type="EMBL" id="QWG09409.1"/>
    </source>
</evidence>
<gene>
    <name evidence="10" type="ORF">KM029_22645</name>
</gene>
<dbReference type="Pfam" id="PF00759">
    <property type="entry name" value="Glyco_hydro_9"/>
    <property type="match status" value="1"/>
</dbReference>
<evidence type="ECO:0000313" key="11">
    <source>
        <dbReference type="Proteomes" id="UP000682802"/>
    </source>
</evidence>
<dbReference type="SUPFAM" id="SSF48208">
    <property type="entry name" value="Six-hairpin glycosidases"/>
    <property type="match status" value="1"/>
</dbReference>
<name>A0ABX8H141_9BACT</name>
<dbReference type="EMBL" id="CP076129">
    <property type="protein sequence ID" value="QWG09409.1"/>
    <property type="molecule type" value="Genomic_DNA"/>
</dbReference>
<dbReference type="GO" id="GO:0016787">
    <property type="term" value="F:hydrolase activity"/>
    <property type="evidence" value="ECO:0007669"/>
    <property type="project" value="UniProtKB-KW"/>
</dbReference>
<dbReference type="Gene3D" id="1.50.10.10">
    <property type="match status" value="1"/>
</dbReference>
<sequence>MNKLSMKLSPIVLGIICLLFLRCSSNKEENRILINQEGYFRTATKIITVKTDKPAQFLLLSADKSKDILKGDVTHISPWKFSGDTYGRIDLSSFKEAGEYIVWIEDIGYSDVINIKDDLGEKSLVSSIEAYYLQRCSSPIEKEYAGVYAREEGHPDNKILIHSSALNPGQDPKTTISSPKGWYDAGDYNKYIVNSGITTYTLLLAYKNYVDILKPIELKIPVNNKHLPIYLDNIKWNLDWMFTMQDPSDGGVYHKLTNANFDGMVMPAKAQKKPRYVVQKSTAAALNFAAVFFYASRVYAEFDENLAEEYKLAAIKALDWAEKNPSVIYDQEEMNKKYTPKITTGAYDDKNLSDEFIWAYTEAFLTTLDETYYTKVDWSKGNYNKVPSWNNVEYLAIYSLLTLKYDVPKIAQKDLLLLKRMMTKKADVLASTYKSSAMSTSMGATNNDFVWGSNAVAANHAMFLLNAFPINYNKEYIDTAIGAFDFVMGRNPLDMCFLTGFGKQHPMHIHHRLSDADKIKEPLPGLLVGGPQNNNNSDDCGYDNEFSATTYKDVVCSFTTNEIAINWNAPFVYMIAGLESHYGNKIDPLADK</sequence>
<keyword evidence="7" id="KW-0136">Cellulose degradation</keyword>
<dbReference type="Proteomes" id="UP000682802">
    <property type="component" value="Chromosome 2"/>
</dbReference>
<organism evidence="10 11">
    <name type="scientific">Flammeovirga kamogawensis</name>
    <dbReference type="NCBI Taxonomy" id="373891"/>
    <lineage>
        <taxon>Bacteria</taxon>
        <taxon>Pseudomonadati</taxon>
        <taxon>Bacteroidota</taxon>
        <taxon>Cytophagia</taxon>
        <taxon>Cytophagales</taxon>
        <taxon>Flammeovirgaceae</taxon>
        <taxon>Flammeovirga</taxon>
    </lineage>
</organism>
<comment type="catalytic activity">
    <reaction evidence="7">
        <text>Endohydrolysis of (1-&gt;4)-beta-D-glucosidic linkages in cellulose, lichenin and cereal beta-D-glucans.</text>
        <dbReference type="EC" id="3.2.1.4"/>
    </reaction>
</comment>
<dbReference type="InterPro" id="IPR014756">
    <property type="entry name" value="Ig_E-set"/>
</dbReference>
<feature type="domain" description="Glycoside hydrolase family 9" evidence="8">
    <location>
        <begin position="124"/>
        <end position="574"/>
    </location>
</feature>
<feature type="active site" evidence="6">
    <location>
        <position position="562"/>
    </location>
</feature>
<proteinExistence type="inferred from homology"/>
<evidence type="ECO:0000256" key="7">
    <source>
        <dbReference type="RuleBase" id="RU361166"/>
    </source>
</evidence>
<dbReference type="SUPFAM" id="SSF81296">
    <property type="entry name" value="E set domains"/>
    <property type="match status" value="1"/>
</dbReference>
<dbReference type="CDD" id="cd02850">
    <property type="entry name" value="E_set_Cellulase_N"/>
    <property type="match status" value="1"/>
</dbReference>
<dbReference type="InterPro" id="IPR033126">
    <property type="entry name" value="Glyco_hydro_9_Asp/Glu_AS"/>
</dbReference>
<evidence type="ECO:0000256" key="1">
    <source>
        <dbReference type="ARBA" id="ARBA00007072"/>
    </source>
</evidence>
<keyword evidence="2 6" id="KW-0378">Hydrolase</keyword>
<dbReference type="EC" id="3.2.1.4" evidence="7"/>
<dbReference type="InterPro" id="IPR013783">
    <property type="entry name" value="Ig-like_fold"/>
</dbReference>
<feature type="active site" evidence="6">
    <location>
        <position position="553"/>
    </location>
</feature>
<dbReference type="PROSITE" id="PS00698">
    <property type="entry name" value="GH9_3"/>
    <property type="match status" value="1"/>
</dbReference>
<dbReference type="RefSeq" id="WP_144076084.1">
    <property type="nucleotide sequence ID" value="NZ_CP076129.1"/>
</dbReference>
<dbReference type="InterPro" id="IPR008928">
    <property type="entry name" value="6-hairpin_glycosidase_sf"/>
</dbReference>
<dbReference type="Gene3D" id="2.60.40.10">
    <property type="entry name" value="Immunoglobulins"/>
    <property type="match status" value="1"/>
</dbReference>
<evidence type="ECO:0000256" key="6">
    <source>
        <dbReference type="PROSITE-ProRule" id="PRU10060"/>
    </source>
</evidence>
<feature type="domain" description="Cellulase Ig-like" evidence="9">
    <location>
        <begin position="28"/>
        <end position="106"/>
    </location>
</feature>
<dbReference type="InterPro" id="IPR012341">
    <property type="entry name" value="6hp_glycosidase-like_sf"/>
</dbReference>
<evidence type="ECO:0000256" key="2">
    <source>
        <dbReference type="ARBA" id="ARBA00022801"/>
    </source>
</evidence>
<evidence type="ECO:0000256" key="4">
    <source>
        <dbReference type="ARBA" id="ARBA00023295"/>
    </source>
</evidence>
<dbReference type="InterPro" id="IPR004197">
    <property type="entry name" value="Cellulase_Ig-like"/>
</dbReference>
<reference evidence="10 11" key="1">
    <citation type="submission" date="2021-05" db="EMBL/GenBank/DDBJ databases">
        <title>Comparative genomic studies on the polysaccharide-degrading batcterial strains of the Flammeovirga genus.</title>
        <authorList>
            <person name="Zewei F."/>
            <person name="Zheng Z."/>
            <person name="Yu L."/>
            <person name="Ruyue G."/>
            <person name="Yanhong M."/>
            <person name="Yuanyuan C."/>
            <person name="Jingyan G."/>
            <person name="Wenjun H."/>
        </authorList>
    </citation>
    <scope>NUCLEOTIDE SEQUENCE [LARGE SCALE GENOMIC DNA]</scope>
    <source>
        <strain evidence="10 11">YS10</strain>
    </source>
</reference>
<comment type="similarity">
    <text evidence="1 6 7">Belongs to the glycosyl hydrolase 9 (cellulase E) family.</text>
</comment>
<dbReference type="Pfam" id="PF02927">
    <property type="entry name" value="CelD_N"/>
    <property type="match status" value="1"/>
</dbReference>
<evidence type="ECO:0000259" key="8">
    <source>
        <dbReference type="Pfam" id="PF00759"/>
    </source>
</evidence>
<evidence type="ECO:0000259" key="9">
    <source>
        <dbReference type="Pfam" id="PF02927"/>
    </source>
</evidence>